<dbReference type="EMBL" id="JAPEVB010000002">
    <property type="protein sequence ID" value="KAJ4394284.1"/>
    <property type="molecule type" value="Genomic_DNA"/>
</dbReference>
<dbReference type="OrthoDB" id="4708870at2759"/>
<dbReference type="AlphaFoldDB" id="A0A9W8YYH3"/>
<sequence length="470" mass="53214">MVPEVYEIVLADCCKAITPLFPIVKAPIEAPEKMTFGDIDILVSLEGSSFTQDDVNDPQKIAVWIAIEKALKAVNVFQEGKLVSSKSIAIPWPIDLSEDVMAGQVAVESAAGRKADSKRGEASSKAVGLSHEAEPTNRFIQVDIQLCSTNQELRWRVFKHDHGDMWNILGAIIRPYGLTANEEALYIRIPEIEQADKKRARVFLTNCPPKALEFILRDQQDEWTRRFSSIDALFDYTSRCKWFHNWLSCKIEEGNAGIKDSLKSNDRQRMSQRPIFARWAEEYVPKQIALNRSSFYIESRASIAVRDEVRAAAFDAFPHAEERYIRQLAAWNKEKARIFVKNKLIKDDMALPDSIACALPVPQEGSSVAEVEKNWRGVLRSALTKLIVDQCGGEGMAPPHVRDKYGVLIIDEVRKWIAKNWEAVGRAAWTEQCARAAESMRSKQARLQSMEETKSEGNQPHDIEEEVLRK</sequence>
<comment type="caution">
    <text evidence="2">The sequence shown here is derived from an EMBL/GenBank/DDBJ whole genome shotgun (WGS) entry which is preliminary data.</text>
</comment>
<keyword evidence="3" id="KW-1185">Reference proteome</keyword>
<proteinExistence type="predicted"/>
<evidence type="ECO:0000256" key="1">
    <source>
        <dbReference type="SAM" id="MobiDB-lite"/>
    </source>
</evidence>
<evidence type="ECO:0000313" key="3">
    <source>
        <dbReference type="Proteomes" id="UP001140453"/>
    </source>
</evidence>
<protein>
    <submittedName>
        <fullName evidence="2">Uncharacterized protein</fullName>
    </submittedName>
</protein>
<feature type="region of interest" description="Disordered" evidence="1">
    <location>
        <begin position="440"/>
        <end position="470"/>
    </location>
</feature>
<feature type="compositionally biased region" description="Basic and acidic residues" evidence="1">
    <location>
        <begin position="449"/>
        <end position="470"/>
    </location>
</feature>
<reference evidence="2" key="1">
    <citation type="submission" date="2022-10" db="EMBL/GenBank/DDBJ databases">
        <title>Tapping the CABI collections for fungal endophytes: first genome assemblies for Collariella, Neodidymelliopsis, Ascochyta clinopodiicola, Didymella pomorum, Didymosphaeria variabile, Neocosmospora piperis and Neocucurbitaria cava.</title>
        <authorList>
            <person name="Hill R."/>
        </authorList>
    </citation>
    <scope>NUCLEOTIDE SEQUENCE</scope>
    <source>
        <strain evidence="2">IMI 355082</strain>
    </source>
</reference>
<dbReference type="Proteomes" id="UP001140453">
    <property type="component" value="Unassembled WGS sequence"/>
</dbReference>
<organism evidence="2 3">
    <name type="scientific">Gnomoniopsis smithogilvyi</name>
    <dbReference type="NCBI Taxonomy" id="1191159"/>
    <lineage>
        <taxon>Eukaryota</taxon>
        <taxon>Fungi</taxon>
        <taxon>Dikarya</taxon>
        <taxon>Ascomycota</taxon>
        <taxon>Pezizomycotina</taxon>
        <taxon>Sordariomycetes</taxon>
        <taxon>Sordariomycetidae</taxon>
        <taxon>Diaporthales</taxon>
        <taxon>Gnomoniaceae</taxon>
        <taxon>Gnomoniopsis</taxon>
    </lineage>
</organism>
<gene>
    <name evidence="2" type="ORF">N0V93_003501</name>
</gene>
<accession>A0A9W8YYH3</accession>
<name>A0A9W8YYH3_9PEZI</name>
<evidence type="ECO:0000313" key="2">
    <source>
        <dbReference type="EMBL" id="KAJ4394284.1"/>
    </source>
</evidence>